<dbReference type="InterPro" id="IPR011016">
    <property type="entry name" value="Znf_RING-CH"/>
</dbReference>
<dbReference type="GeneID" id="101863671"/>
<keyword evidence="2 4" id="KW-0863">Zinc-finger</keyword>
<gene>
    <name evidence="8" type="primary">LOC101863671</name>
</gene>
<evidence type="ECO:0000256" key="5">
    <source>
        <dbReference type="SAM" id="MobiDB-lite"/>
    </source>
</evidence>
<organism evidence="7 8">
    <name type="scientific">Aplysia californica</name>
    <name type="common">California sea hare</name>
    <dbReference type="NCBI Taxonomy" id="6500"/>
    <lineage>
        <taxon>Eukaryota</taxon>
        <taxon>Metazoa</taxon>
        <taxon>Spiralia</taxon>
        <taxon>Lophotrochozoa</taxon>
        <taxon>Mollusca</taxon>
        <taxon>Gastropoda</taxon>
        <taxon>Heterobranchia</taxon>
        <taxon>Euthyneura</taxon>
        <taxon>Tectipleura</taxon>
        <taxon>Aplysiida</taxon>
        <taxon>Aplysioidea</taxon>
        <taxon>Aplysiidae</taxon>
        <taxon>Aplysia</taxon>
    </lineage>
</organism>
<name>A0ABM1VTJ5_APLCA</name>
<evidence type="ECO:0000256" key="1">
    <source>
        <dbReference type="ARBA" id="ARBA00022723"/>
    </source>
</evidence>
<proteinExistence type="predicted"/>
<feature type="compositionally biased region" description="Polar residues" evidence="5">
    <location>
        <begin position="22"/>
        <end position="31"/>
    </location>
</feature>
<feature type="region of interest" description="Disordered" evidence="5">
    <location>
        <begin position="364"/>
        <end position="383"/>
    </location>
</feature>
<evidence type="ECO:0000313" key="7">
    <source>
        <dbReference type="Proteomes" id="UP000694888"/>
    </source>
</evidence>
<keyword evidence="3" id="KW-0862">Zinc</keyword>
<sequence>MDEEEAPSQEAFRNVIIRPNRSDYNNWVSQSRRNDGSNVDGEPPRSNGATSGRTANNGIGQLSNNLSSNMVVSEAGDADGISQPSRRVQNLNSNSSNGSRNSQPVATTRLRHRRGRASGNSESFAGPRTERAQANSVARNSSPTRHTQMRGTRARLVHPRSNNQRAAERNLNPEPELLGSVMISSRPQLERERFISPLSLGEGTDDNPFLLSPGSPDLESEGFDLGSVPLAAGLSDEEFARQLQQEEWEAASSHGHDDLMLPEPRGALGLGQLLSFQNRRARGAMSFMNVYPSALPWPFSSSMAEGDDDHMPLVMELFHTNGLLDTDEIESILNPVSEDYEQLLALAEQIGEVNRGLSKSELDKLPTSKHRCDSSEGAEAGAGSADSQQCNICLNDYENGDRKRNLPCKHDFHKDCVDQWLKTNATCPVCRADVKAKFV</sequence>
<dbReference type="PANTHER" id="PTHR45931">
    <property type="entry name" value="SI:CH211-59O9.10"/>
    <property type="match status" value="1"/>
</dbReference>
<dbReference type="CDD" id="cd16472">
    <property type="entry name" value="RING-H2_RNF38-like"/>
    <property type="match status" value="1"/>
</dbReference>
<dbReference type="PROSITE" id="PS50089">
    <property type="entry name" value="ZF_RING_2"/>
    <property type="match status" value="1"/>
</dbReference>
<keyword evidence="7" id="KW-1185">Reference proteome</keyword>
<dbReference type="SMART" id="SM00184">
    <property type="entry name" value="RING"/>
    <property type="match status" value="1"/>
</dbReference>
<reference evidence="8" key="1">
    <citation type="submission" date="2025-08" db="UniProtKB">
        <authorList>
            <consortium name="RefSeq"/>
        </authorList>
    </citation>
    <scope>IDENTIFICATION</scope>
</reference>
<accession>A0ABM1VTJ5</accession>
<feature type="compositionally biased region" description="Polar residues" evidence="5">
    <location>
        <begin position="132"/>
        <end position="150"/>
    </location>
</feature>
<evidence type="ECO:0000256" key="4">
    <source>
        <dbReference type="PROSITE-ProRule" id="PRU00175"/>
    </source>
</evidence>
<dbReference type="InterPro" id="IPR051834">
    <property type="entry name" value="RING_finger_E3_ligase"/>
</dbReference>
<feature type="domain" description="RING-type" evidence="6">
    <location>
        <begin position="390"/>
        <end position="431"/>
    </location>
</feature>
<dbReference type="Proteomes" id="UP000694888">
    <property type="component" value="Unplaced"/>
</dbReference>
<evidence type="ECO:0000256" key="2">
    <source>
        <dbReference type="ARBA" id="ARBA00022771"/>
    </source>
</evidence>
<evidence type="ECO:0000313" key="8">
    <source>
        <dbReference type="RefSeq" id="XP_035825737.1"/>
    </source>
</evidence>
<feature type="compositionally biased region" description="Basic and acidic residues" evidence="5">
    <location>
        <begin position="364"/>
        <end position="374"/>
    </location>
</feature>
<evidence type="ECO:0000256" key="3">
    <source>
        <dbReference type="ARBA" id="ARBA00022833"/>
    </source>
</evidence>
<dbReference type="InterPro" id="IPR013083">
    <property type="entry name" value="Znf_RING/FYVE/PHD"/>
</dbReference>
<dbReference type="RefSeq" id="XP_035825737.1">
    <property type="nucleotide sequence ID" value="XM_035969844.1"/>
</dbReference>
<protein>
    <submittedName>
        <fullName evidence="8">E3 ubiquitin-protein ligase RNF6 isoform X2</fullName>
    </submittedName>
</protein>
<feature type="region of interest" description="Disordered" evidence="5">
    <location>
        <begin position="1"/>
        <end position="170"/>
    </location>
</feature>
<dbReference type="SMART" id="SM00744">
    <property type="entry name" value="RINGv"/>
    <property type="match status" value="1"/>
</dbReference>
<dbReference type="PANTHER" id="PTHR45931:SF3">
    <property type="entry name" value="RING ZINC FINGER-CONTAINING PROTEIN"/>
    <property type="match status" value="1"/>
</dbReference>
<dbReference type="SUPFAM" id="SSF57850">
    <property type="entry name" value="RING/U-box"/>
    <property type="match status" value="1"/>
</dbReference>
<dbReference type="Gene3D" id="3.30.40.10">
    <property type="entry name" value="Zinc/RING finger domain, C3HC4 (zinc finger)"/>
    <property type="match status" value="1"/>
</dbReference>
<feature type="compositionally biased region" description="Low complexity" evidence="5">
    <location>
        <begin position="90"/>
        <end position="102"/>
    </location>
</feature>
<dbReference type="InterPro" id="IPR001841">
    <property type="entry name" value="Znf_RING"/>
</dbReference>
<evidence type="ECO:0000259" key="6">
    <source>
        <dbReference type="PROSITE" id="PS50089"/>
    </source>
</evidence>
<dbReference type="Pfam" id="PF13639">
    <property type="entry name" value="zf-RING_2"/>
    <property type="match status" value="1"/>
</dbReference>
<feature type="compositionally biased region" description="Polar residues" evidence="5">
    <location>
        <begin position="47"/>
        <end position="61"/>
    </location>
</feature>
<keyword evidence="1" id="KW-0479">Metal-binding</keyword>